<dbReference type="EMBL" id="BMAV01007892">
    <property type="protein sequence ID" value="GFY51102.1"/>
    <property type="molecule type" value="Genomic_DNA"/>
</dbReference>
<name>A0A8X6XE93_9ARAC</name>
<evidence type="ECO:0000313" key="2">
    <source>
        <dbReference type="Proteomes" id="UP000886998"/>
    </source>
</evidence>
<reference evidence="1" key="1">
    <citation type="submission" date="2020-08" db="EMBL/GenBank/DDBJ databases">
        <title>Multicomponent nature underlies the extraordinary mechanical properties of spider dragline silk.</title>
        <authorList>
            <person name="Kono N."/>
            <person name="Nakamura H."/>
            <person name="Mori M."/>
            <person name="Yoshida Y."/>
            <person name="Ohtoshi R."/>
            <person name="Malay A.D."/>
            <person name="Moran D.A.P."/>
            <person name="Tomita M."/>
            <person name="Numata K."/>
            <person name="Arakawa K."/>
        </authorList>
    </citation>
    <scope>NUCLEOTIDE SEQUENCE</scope>
</reference>
<sequence>MKPAAKSISHLADMTSKECTPEYIPNTEVIGPQNFEKLKIWPRLGYEQVEGSVCTELRKETVVNLEVKSNALE</sequence>
<comment type="caution">
    <text evidence="1">The sequence shown here is derived from an EMBL/GenBank/DDBJ whole genome shotgun (WGS) entry which is preliminary data.</text>
</comment>
<keyword evidence="2" id="KW-1185">Reference proteome</keyword>
<protein>
    <submittedName>
        <fullName evidence="1">Uncharacterized protein</fullName>
    </submittedName>
</protein>
<dbReference type="AlphaFoldDB" id="A0A8X6XE93"/>
<gene>
    <name evidence="1" type="ORF">TNIN_270051</name>
</gene>
<dbReference type="Proteomes" id="UP000886998">
    <property type="component" value="Unassembled WGS sequence"/>
</dbReference>
<evidence type="ECO:0000313" key="1">
    <source>
        <dbReference type="EMBL" id="GFY51102.1"/>
    </source>
</evidence>
<accession>A0A8X6XE93</accession>
<proteinExistence type="predicted"/>
<organism evidence="1 2">
    <name type="scientific">Trichonephila inaurata madagascariensis</name>
    <dbReference type="NCBI Taxonomy" id="2747483"/>
    <lineage>
        <taxon>Eukaryota</taxon>
        <taxon>Metazoa</taxon>
        <taxon>Ecdysozoa</taxon>
        <taxon>Arthropoda</taxon>
        <taxon>Chelicerata</taxon>
        <taxon>Arachnida</taxon>
        <taxon>Araneae</taxon>
        <taxon>Araneomorphae</taxon>
        <taxon>Entelegynae</taxon>
        <taxon>Araneoidea</taxon>
        <taxon>Nephilidae</taxon>
        <taxon>Trichonephila</taxon>
        <taxon>Trichonephila inaurata</taxon>
    </lineage>
</organism>